<reference evidence="2 3" key="1">
    <citation type="journal article" date="2024" name="J Genomics">
        <title>Draft genome sequencing and assembly of Favolaschia claudopus CIRM-BRFM 2984 isolated from oak limbs.</title>
        <authorList>
            <person name="Navarro D."/>
            <person name="Drula E."/>
            <person name="Chaduli D."/>
            <person name="Cazenave R."/>
            <person name="Ahrendt S."/>
            <person name="Wang J."/>
            <person name="Lipzen A."/>
            <person name="Daum C."/>
            <person name="Barry K."/>
            <person name="Grigoriev I.V."/>
            <person name="Favel A."/>
            <person name="Rosso M.N."/>
            <person name="Martin F."/>
        </authorList>
    </citation>
    <scope>NUCLEOTIDE SEQUENCE [LARGE SCALE GENOMIC DNA]</scope>
    <source>
        <strain evidence="2 3">CIRM-BRFM 2984</strain>
    </source>
</reference>
<organism evidence="2 3">
    <name type="scientific">Favolaschia claudopus</name>
    <dbReference type="NCBI Taxonomy" id="2862362"/>
    <lineage>
        <taxon>Eukaryota</taxon>
        <taxon>Fungi</taxon>
        <taxon>Dikarya</taxon>
        <taxon>Basidiomycota</taxon>
        <taxon>Agaricomycotina</taxon>
        <taxon>Agaricomycetes</taxon>
        <taxon>Agaricomycetidae</taxon>
        <taxon>Agaricales</taxon>
        <taxon>Marasmiineae</taxon>
        <taxon>Mycenaceae</taxon>
        <taxon>Favolaschia</taxon>
    </lineage>
</organism>
<comment type="caution">
    <text evidence="2">The sequence shown here is derived from an EMBL/GenBank/DDBJ whole genome shotgun (WGS) entry which is preliminary data.</text>
</comment>
<dbReference type="Proteomes" id="UP001362999">
    <property type="component" value="Unassembled WGS sequence"/>
</dbReference>
<sequence>MSPTHLDDPYECLRSPAFLNLLPLLLSQAVFVENAQLPGRVRELFLAAVPELSNHTRAMMSRESIPRQMASLLYPLRQFLQFLTPAEQIQHRFLVPAPRKHEQTTQALPVDWTIPAPQLKEPGKAPVAITTPSVISPQAPQIPSLLTRPQPNIVRVYPNTVRGLSTLAARQPIPTRRFDSGRLPARLEQPSGAAQLSRPIAHRPPLHRPIMSHARAQAPVQRMNPVPHITHPHNDSPALLRPTLVEVGRPPRQRTCRVCLDTVVEVLIPPHPLHSSNRREDQGPTVRAGALECQQ</sequence>
<accession>A0AAV9ZWL8</accession>
<protein>
    <submittedName>
        <fullName evidence="2">Uncharacterized protein</fullName>
    </submittedName>
</protein>
<proteinExistence type="predicted"/>
<feature type="region of interest" description="Disordered" evidence="1">
    <location>
        <begin position="271"/>
        <end position="295"/>
    </location>
</feature>
<name>A0AAV9ZWL8_9AGAR</name>
<keyword evidence="3" id="KW-1185">Reference proteome</keyword>
<dbReference type="AlphaFoldDB" id="A0AAV9ZWL8"/>
<gene>
    <name evidence="2" type="ORF">R3P38DRAFT_3076433</name>
</gene>
<evidence type="ECO:0000256" key="1">
    <source>
        <dbReference type="SAM" id="MobiDB-lite"/>
    </source>
</evidence>
<evidence type="ECO:0000313" key="2">
    <source>
        <dbReference type="EMBL" id="KAK6993191.1"/>
    </source>
</evidence>
<evidence type="ECO:0000313" key="3">
    <source>
        <dbReference type="Proteomes" id="UP001362999"/>
    </source>
</evidence>
<dbReference type="EMBL" id="JAWWNJ010000103">
    <property type="protein sequence ID" value="KAK6993191.1"/>
    <property type="molecule type" value="Genomic_DNA"/>
</dbReference>